<feature type="signal peptide" evidence="1">
    <location>
        <begin position="1"/>
        <end position="24"/>
    </location>
</feature>
<evidence type="ECO:0000313" key="2">
    <source>
        <dbReference type="EMBL" id="HJD43302.1"/>
    </source>
</evidence>
<reference evidence="2" key="1">
    <citation type="journal article" date="2021" name="PeerJ">
        <title>Extensive microbial diversity within the chicken gut microbiome revealed by metagenomics and culture.</title>
        <authorList>
            <person name="Gilroy R."/>
            <person name="Ravi A."/>
            <person name="Getino M."/>
            <person name="Pursley I."/>
            <person name="Horton D.L."/>
            <person name="Alikhan N.F."/>
            <person name="Baker D."/>
            <person name="Gharbi K."/>
            <person name="Hall N."/>
            <person name="Watson M."/>
            <person name="Adriaenssens E.M."/>
            <person name="Foster-Nyarko E."/>
            <person name="Jarju S."/>
            <person name="Secka A."/>
            <person name="Antonio M."/>
            <person name="Oren A."/>
            <person name="Chaudhuri R.R."/>
            <person name="La Ragione R."/>
            <person name="Hildebrand F."/>
            <person name="Pallen M.J."/>
        </authorList>
    </citation>
    <scope>NUCLEOTIDE SEQUENCE</scope>
    <source>
        <strain evidence="2">ChiBcec15-3976</strain>
    </source>
</reference>
<dbReference type="AlphaFoldDB" id="A0A9D2RGR1"/>
<proteinExistence type="predicted"/>
<evidence type="ECO:0008006" key="4">
    <source>
        <dbReference type="Google" id="ProtNLM"/>
    </source>
</evidence>
<evidence type="ECO:0000313" key="3">
    <source>
        <dbReference type="Proteomes" id="UP000823909"/>
    </source>
</evidence>
<dbReference type="PROSITE" id="PS51257">
    <property type="entry name" value="PROKAR_LIPOPROTEIN"/>
    <property type="match status" value="1"/>
</dbReference>
<dbReference type="Proteomes" id="UP000823909">
    <property type="component" value="Unassembled WGS sequence"/>
</dbReference>
<gene>
    <name evidence="2" type="ORF">H9910_09955</name>
</gene>
<comment type="caution">
    <text evidence="2">The sequence shown here is derived from an EMBL/GenBank/DDBJ whole genome shotgun (WGS) entry which is preliminary data.</text>
</comment>
<reference evidence="2" key="2">
    <citation type="submission" date="2021-04" db="EMBL/GenBank/DDBJ databases">
        <authorList>
            <person name="Gilroy R."/>
        </authorList>
    </citation>
    <scope>NUCLEOTIDE SEQUENCE</scope>
    <source>
        <strain evidence="2">ChiBcec15-3976</strain>
    </source>
</reference>
<keyword evidence="1" id="KW-0732">Signal</keyword>
<name>A0A9D2RGR1_9FIRM</name>
<feature type="chain" id="PRO_5039329348" description="YtxH domain-containing protein" evidence="1">
    <location>
        <begin position="25"/>
        <end position="79"/>
    </location>
</feature>
<accession>A0A9D2RGR1</accession>
<sequence>MKRIKALLLVMTTACILGTAAGCADRTDPDNGILDDAVNDVTEGVDKVTDDVTEGVDKATDDVTDEIDKVTDEATKDRK</sequence>
<organism evidence="2 3">
    <name type="scientific">Candidatus Mediterraneibacter quadrami</name>
    <dbReference type="NCBI Taxonomy" id="2838684"/>
    <lineage>
        <taxon>Bacteria</taxon>
        <taxon>Bacillati</taxon>
        <taxon>Bacillota</taxon>
        <taxon>Clostridia</taxon>
        <taxon>Lachnospirales</taxon>
        <taxon>Lachnospiraceae</taxon>
        <taxon>Mediterraneibacter</taxon>
    </lineage>
</organism>
<dbReference type="EMBL" id="DWUU01000059">
    <property type="protein sequence ID" value="HJD43302.1"/>
    <property type="molecule type" value="Genomic_DNA"/>
</dbReference>
<evidence type="ECO:0000256" key="1">
    <source>
        <dbReference type="SAM" id="SignalP"/>
    </source>
</evidence>
<protein>
    <recommendedName>
        <fullName evidence="4">YtxH domain-containing protein</fullName>
    </recommendedName>
</protein>